<sequence length="481" mass="52274">MFPGRSFCWDSDTFRAAVPASLPFDPKSDNPIASDLVKFLAENADTPGAQALLSCALTARDSTADFDFRTLKSTIRHHHDAAMLTMLFHGASVDVPGKRFTVLEALDNPWAPAKYKMYVYGDGPPTGAAILEFVRRAMTKPPAPHTPMIPTVMAFMPEFAPYHAALAPFLRSLPAPFMFKMASPHPAAPANPAAAPIPFEEPKDELDEDAKEPLSFEATLQRADAAKQRGNGAFAAFQSGRALAAYARALQWLARAHHRAPRFAEEERVYALVAVVTANRAAVHLRNSGAPERYLREALRDGEIAEQMDPAYAKGYYRQARAWVLLGDVEKARDVLERGLDNVAPWDMQQIRDALAELPRVPNQSVPRSACSSAPLGGVSYSDTSSGSACVCRIQYTSSAPMSMSIHSSWPWRAVNPSTFNTQYLVKSGALTAMQLSCGSKTCAHGKFTAQCWGPPTSVSETTSVAILSVTLPTKCSQNLL</sequence>
<protein>
    <submittedName>
        <fullName evidence="1">Uncharacterized protein</fullName>
    </submittedName>
</protein>
<comment type="caution">
    <text evidence="1">The sequence shown here is derived from an EMBL/GenBank/DDBJ whole genome shotgun (WGS) entry which is preliminary data.</text>
</comment>
<keyword evidence="2" id="KW-1185">Reference proteome</keyword>
<dbReference type="Proteomes" id="UP000814033">
    <property type="component" value="Unassembled WGS sequence"/>
</dbReference>
<accession>A0ACB8RCW7</accession>
<proteinExistence type="predicted"/>
<evidence type="ECO:0000313" key="2">
    <source>
        <dbReference type="Proteomes" id="UP000814033"/>
    </source>
</evidence>
<dbReference type="EMBL" id="MU276088">
    <property type="protein sequence ID" value="KAI0042026.1"/>
    <property type="molecule type" value="Genomic_DNA"/>
</dbReference>
<evidence type="ECO:0000313" key="1">
    <source>
        <dbReference type="EMBL" id="KAI0042026.1"/>
    </source>
</evidence>
<reference evidence="1" key="1">
    <citation type="submission" date="2021-02" db="EMBL/GenBank/DDBJ databases">
        <authorList>
            <consortium name="DOE Joint Genome Institute"/>
            <person name="Ahrendt S."/>
            <person name="Looney B.P."/>
            <person name="Miyauchi S."/>
            <person name="Morin E."/>
            <person name="Drula E."/>
            <person name="Courty P.E."/>
            <person name="Chicoki N."/>
            <person name="Fauchery L."/>
            <person name="Kohler A."/>
            <person name="Kuo A."/>
            <person name="Labutti K."/>
            <person name="Pangilinan J."/>
            <person name="Lipzen A."/>
            <person name="Riley R."/>
            <person name="Andreopoulos W."/>
            <person name="He G."/>
            <person name="Johnson J."/>
            <person name="Barry K.W."/>
            <person name="Grigoriev I.V."/>
            <person name="Nagy L."/>
            <person name="Hibbett D."/>
            <person name="Henrissat B."/>
            <person name="Matheny P.B."/>
            <person name="Labbe J."/>
            <person name="Martin F."/>
        </authorList>
    </citation>
    <scope>NUCLEOTIDE SEQUENCE</scope>
    <source>
        <strain evidence="1">FP105234-sp</strain>
    </source>
</reference>
<name>A0ACB8RCW7_9AGAM</name>
<organism evidence="1 2">
    <name type="scientific">Auriscalpium vulgare</name>
    <dbReference type="NCBI Taxonomy" id="40419"/>
    <lineage>
        <taxon>Eukaryota</taxon>
        <taxon>Fungi</taxon>
        <taxon>Dikarya</taxon>
        <taxon>Basidiomycota</taxon>
        <taxon>Agaricomycotina</taxon>
        <taxon>Agaricomycetes</taxon>
        <taxon>Russulales</taxon>
        <taxon>Auriscalpiaceae</taxon>
        <taxon>Auriscalpium</taxon>
    </lineage>
</organism>
<reference evidence="1" key="2">
    <citation type="journal article" date="2022" name="New Phytol.">
        <title>Evolutionary transition to the ectomycorrhizal habit in the genomes of a hyperdiverse lineage of mushroom-forming fungi.</title>
        <authorList>
            <person name="Looney B."/>
            <person name="Miyauchi S."/>
            <person name="Morin E."/>
            <person name="Drula E."/>
            <person name="Courty P.E."/>
            <person name="Kohler A."/>
            <person name="Kuo A."/>
            <person name="LaButti K."/>
            <person name="Pangilinan J."/>
            <person name="Lipzen A."/>
            <person name="Riley R."/>
            <person name="Andreopoulos W."/>
            <person name="He G."/>
            <person name="Johnson J."/>
            <person name="Nolan M."/>
            <person name="Tritt A."/>
            <person name="Barry K.W."/>
            <person name="Grigoriev I.V."/>
            <person name="Nagy L.G."/>
            <person name="Hibbett D."/>
            <person name="Henrissat B."/>
            <person name="Matheny P.B."/>
            <person name="Labbe J."/>
            <person name="Martin F.M."/>
        </authorList>
    </citation>
    <scope>NUCLEOTIDE SEQUENCE</scope>
    <source>
        <strain evidence="1">FP105234-sp</strain>
    </source>
</reference>
<gene>
    <name evidence="1" type="ORF">FA95DRAFT_1564762</name>
</gene>